<keyword evidence="1" id="KW-1133">Transmembrane helix</keyword>
<evidence type="ECO:0000313" key="3">
    <source>
        <dbReference type="Proteomes" id="UP000005361"/>
    </source>
</evidence>
<dbReference type="HOGENOM" id="CLU_733308_0_0_9"/>
<dbReference type="PANTHER" id="PTHR37422:SF13">
    <property type="entry name" value="LIPOPOLYSACCHARIDE BIOSYNTHESIS PROTEIN PA4999-RELATED"/>
    <property type="match status" value="1"/>
</dbReference>
<keyword evidence="1" id="KW-0472">Membrane</keyword>
<evidence type="ECO:0000313" key="2">
    <source>
        <dbReference type="EMBL" id="AJQ26016.1"/>
    </source>
</evidence>
<feature type="transmembrane region" description="Helical" evidence="1">
    <location>
        <begin position="331"/>
        <end position="362"/>
    </location>
</feature>
<dbReference type="InterPro" id="IPR051533">
    <property type="entry name" value="WaaL-like"/>
</dbReference>
<dbReference type="Proteomes" id="UP000005361">
    <property type="component" value="Chromosome"/>
</dbReference>
<feature type="transmembrane region" description="Helical" evidence="1">
    <location>
        <begin position="59"/>
        <end position="82"/>
    </location>
</feature>
<dbReference type="STRING" id="1192197.JBW_00664"/>
<feature type="transmembrane region" description="Helical" evidence="1">
    <location>
        <begin position="36"/>
        <end position="53"/>
    </location>
</feature>
<feature type="transmembrane region" description="Helical" evidence="1">
    <location>
        <begin position="300"/>
        <end position="319"/>
    </location>
</feature>
<feature type="transmembrane region" description="Helical" evidence="1">
    <location>
        <begin position="94"/>
        <end position="114"/>
    </location>
</feature>
<dbReference type="PANTHER" id="PTHR37422">
    <property type="entry name" value="TEICHURONIC ACID BIOSYNTHESIS PROTEIN TUAE"/>
    <property type="match status" value="1"/>
</dbReference>
<evidence type="ECO:0000256" key="1">
    <source>
        <dbReference type="SAM" id="Phobius"/>
    </source>
</evidence>
<proteinExistence type="predicted"/>
<feature type="transmembrane region" description="Helical" evidence="1">
    <location>
        <begin position="180"/>
        <end position="210"/>
    </location>
</feature>
<keyword evidence="1" id="KW-0812">Transmembrane</keyword>
<accession>I8TVZ8</accession>
<organism evidence="2 3">
    <name type="scientific">Pelosinus fermentans JBW45</name>
    <dbReference type="NCBI Taxonomy" id="1192197"/>
    <lineage>
        <taxon>Bacteria</taxon>
        <taxon>Bacillati</taxon>
        <taxon>Bacillota</taxon>
        <taxon>Negativicutes</taxon>
        <taxon>Selenomonadales</taxon>
        <taxon>Sporomusaceae</taxon>
        <taxon>Pelosinus</taxon>
    </lineage>
</organism>
<feature type="transmembrane region" description="Helical" evidence="1">
    <location>
        <begin position="6"/>
        <end position="24"/>
    </location>
</feature>
<name>I8TVZ8_9FIRM</name>
<protein>
    <submittedName>
        <fullName evidence="2">Uncharacterized protein</fullName>
    </submittedName>
</protein>
<dbReference type="EMBL" id="CP010978">
    <property type="protein sequence ID" value="AJQ26016.1"/>
    <property type="molecule type" value="Genomic_DNA"/>
</dbReference>
<feature type="transmembrane region" description="Helical" evidence="1">
    <location>
        <begin position="155"/>
        <end position="173"/>
    </location>
</feature>
<gene>
    <name evidence="2" type="ORF">JBW_00664</name>
</gene>
<dbReference type="AlphaFoldDB" id="I8TVZ8"/>
<feature type="transmembrane region" description="Helical" evidence="1">
    <location>
        <begin position="222"/>
        <end position="246"/>
    </location>
</feature>
<dbReference type="KEGG" id="pft:JBW_00664"/>
<reference evidence="2 3" key="1">
    <citation type="journal article" date="2015" name="Genome Announc.">
        <title>Complete Genome Sequence of Pelosinus fermentans JBW45, a Member of a Remarkably Competitive Group of Negativicutes in the Firmicutes Phylum.</title>
        <authorList>
            <person name="De Leon K.B."/>
            <person name="Utturkar S.M."/>
            <person name="Camilleri L.B."/>
            <person name="Elias D.A."/>
            <person name="Arkin A.P."/>
            <person name="Fields M.W."/>
            <person name="Brown S.D."/>
            <person name="Wall J.D."/>
        </authorList>
    </citation>
    <scope>NUCLEOTIDE SEQUENCE [LARGE SCALE GENOMIC DNA]</scope>
    <source>
        <strain evidence="2 3">JBW45</strain>
    </source>
</reference>
<reference evidence="3" key="2">
    <citation type="submission" date="2015-02" db="EMBL/GenBank/DDBJ databases">
        <title>Complete Genome Sequence of Pelosinus fermentans JBW45.</title>
        <authorList>
            <person name="De Leon K.B."/>
            <person name="Utturkar S.M."/>
            <person name="Camilleri L.B."/>
            <person name="Arkin A.P."/>
            <person name="Fields M.W."/>
            <person name="Brown S.D."/>
            <person name="Wall J.D."/>
        </authorList>
    </citation>
    <scope>NUCLEOTIDE SEQUENCE [LARGE SCALE GENOMIC DNA]</scope>
    <source>
        <strain evidence="3">JBW45</strain>
    </source>
</reference>
<sequence length="377" mass="43511">MWAISTERFGLSMSTIVLLFIAVLNITKIRFDKKTLIISGILMVWMITISLLSDVPESIWILRIIRNTMMIFMIIVCSWLFGTQVYIRLFVKSIIVVTFIGCFYGIYQAIAVYYDLPYFLNIFSTNTSYHPRDLYEYYGGWIDIYRIYGVFDEPSFYAAFLILVSVILLHLKLNSLIKVALWILIIINIISTFSRLGYACFAIVVMSYYINSLNFIFMNKKLQYYIIGFLLISIPLIMPGISYLLYHYDIFSDLSISGRTNSQLYYFEEARLFGFGMGSIKAFSSNFAVIGDIEKFAHNALASIAYEWGIVAISFYYYIMLSFLKNSKIPGISLCVVAAVSSLLSFGEFYNIESILIMFCLLTKYAKFMEENSNVIR</sequence>